<dbReference type="PANTHER" id="PTHR42885">
    <property type="entry name" value="HISTIDINOL-PHOSPHATE AMINOTRANSFERASE-RELATED"/>
    <property type="match status" value="1"/>
</dbReference>
<comment type="cofactor">
    <cofactor evidence="1">
        <name>pyridoxal 5'-phosphate</name>
        <dbReference type="ChEBI" id="CHEBI:597326"/>
    </cofactor>
</comment>
<dbReference type="Gene3D" id="3.90.550.10">
    <property type="entry name" value="Spore Coat Polysaccharide Biosynthesis Protein SpsA, Chain A"/>
    <property type="match status" value="1"/>
</dbReference>
<dbReference type="InterPro" id="IPR025877">
    <property type="entry name" value="MobA-like_NTP_Trfase"/>
</dbReference>
<evidence type="ECO:0000313" key="6">
    <source>
        <dbReference type="EMBL" id="UYN57430.1"/>
    </source>
</evidence>
<evidence type="ECO:0000256" key="1">
    <source>
        <dbReference type="ARBA" id="ARBA00001933"/>
    </source>
</evidence>
<keyword evidence="6" id="KW-0808">Transferase</keyword>
<dbReference type="Proteomes" id="UP000290475">
    <property type="component" value="Unassembled WGS sequence"/>
</dbReference>
<dbReference type="InterPro" id="IPR015422">
    <property type="entry name" value="PyrdxlP-dep_Trfase_small"/>
</dbReference>
<organism evidence="5 7">
    <name type="scientific">Lacticaseibacillus chiayiensis</name>
    <dbReference type="NCBI Taxonomy" id="2100821"/>
    <lineage>
        <taxon>Bacteria</taxon>
        <taxon>Bacillati</taxon>
        <taxon>Bacillota</taxon>
        <taxon>Bacilli</taxon>
        <taxon>Lactobacillales</taxon>
        <taxon>Lactobacillaceae</taxon>
        <taxon>Lacticaseibacillus</taxon>
    </lineage>
</organism>
<proteinExistence type="predicted"/>
<reference evidence="6" key="2">
    <citation type="submission" date="2022-10" db="EMBL/GenBank/DDBJ databases">
        <title>Comparative genomic analysis and in-vitro probiotic properties of the potential probiotic L. chiayiensis AACE 3.</title>
        <authorList>
            <person name="Kang X."/>
        </authorList>
    </citation>
    <scope>NUCLEOTIDE SEQUENCE</scope>
    <source>
        <strain evidence="6">AACE 3</strain>
    </source>
</reference>
<dbReference type="EMBL" id="CP107523">
    <property type="protein sequence ID" value="UYN57430.1"/>
    <property type="molecule type" value="Genomic_DNA"/>
</dbReference>
<evidence type="ECO:0000259" key="4">
    <source>
        <dbReference type="Pfam" id="PF12804"/>
    </source>
</evidence>
<dbReference type="EMBL" id="MSSM01000029">
    <property type="protein sequence ID" value="RXT20491.1"/>
    <property type="molecule type" value="Genomic_DNA"/>
</dbReference>
<dbReference type="Pfam" id="PF00155">
    <property type="entry name" value="Aminotran_1_2"/>
    <property type="match status" value="1"/>
</dbReference>
<feature type="domain" description="MobA-like NTP transferase" evidence="4">
    <location>
        <begin position="3"/>
        <end position="129"/>
    </location>
</feature>
<dbReference type="Gene3D" id="3.90.1150.10">
    <property type="entry name" value="Aspartate Aminotransferase, domain 1"/>
    <property type="match status" value="1"/>
</dbReference>
<protein>
    <submittedName>
        <fullName evidence="6">Aminotransferase class I/II-fold pyridoxal phosphate-dependent enzyme</fullName>
    </submittedName>
</protein>
<dbReference type="InterPro" id="IPR015424">
    <property type="entry name" value="PyrdxlP-dep_Trfase"/>
</dbReference>
<dbReference type="GO" id="GO:0016779">
    <property type="term" value="F:nucleotidyltransferase activity"/>
    <property type="evidence" value="ECO:0007669"/>
    <property type="project" value="UniProtKB-ARBA"/>
</dbReference>
<feature type="domain" description="Aminotransferase class I/classII large" evidence="3">
    <location>
        <begin position="311"/>
        <end position="597"/>
    </location>
</feature>
<gene>
    <name evidence="5" type="ORF">BVJ53_10870</name>
    <name evidence="6" type="ORF">OFW50_05015</name>
</gene>
<dbReference type="InterPro" id="IPR015421">
    <property type="entry name" value="PyrdxlP-dep_Trfase_major"/>
</dbReference>
<dbReference type="PANTHER" id="PTHR42885:SF1">
    <property type="entry name" value="THREONINE-PHOSPHATE DECARBOXYLASE"/>
    <property type="match status" value="1"/>
</dbReference>
<accession>A0A4Q1TQC2</accession>
<reference evidence="5 7" key="1">
    <citation type="submission" date="2017-01" db="EMBL/GenBank/DDBJ databases">
        <title>Lactobacillus chiayiensis sp. nov., a lactic acid bacterium isolated from compost.</title>
        <authorList>
            <person name="Huang C.-H."/>
        </authorList>
    </citation>
    <scope>NUCLEOTIDE SEQUENCE [LARGE SCALE GENOMIC DNA]</scope>
    <source>
        <strain evidence="5">Chh01</strain>
        <strain evidence="7">chh01</strain>
    </source>
</reference>
<dbReference type="CDD" id="cd02523">
    <property type="entry name" value="PC_cytidylyltransferase"/>
    <property type="match status" value="1"/>
</dbReference>
<dbReference type="InterPro" id="IPR004839">
    <property type="entry name" value="Aminotransferase_I/II_large"/>
</dbReference>
<dbReference type="RefSeq" id="WP_129302421.1">
    <property type="nucleotide sequence ID" value="NZ_CP107523.1"/>
</dbReference>
<dbReference type="SUPFAM" id="SSF53448">
    <property type="entry name" value="Nucleotide-diphospho-sugar transferases"/>
    <property type="match status" value="1"/>
</dbReference>
<dbReference type="AlphaFoldDB" id="A0A4Q1TQC2"/>
<evidence type="ECO:0000313" key="5">
    <source>
        <dbReference type="EMBL" id="RXT20491.1"/>
    </source>
</evidence>
<dbReference type="InterPro" id="IPR029044">
    <property type="entry name" value="Nucleotide-diphossugar_trans"/>
</dbReference>
<dbReference type="CDD" id="cd00609">
    <property type="entry name" value="AAT_like"/>
    <property type="match status" value="1"/>
</dbReference>
<dbReference type="Pfam" id="PF12804">
    <property type="entry name" value="NTP_transf_3"/>
    <property type="match status" value="1"/>
</dbReference>
<name>A0A4Q1TQC2_9LACO</name>
<dbReference type="SUPFAM" id="SSF53383">
    <property type="entry name" value="PLP-dependent transferases"/>
    <property type="match status" value="1"/>
</dbReference>
<evidence type="ECO:0000259" key="3">
    <source>
        <dbReference type="Pfam" id="PF00155"/>
    </source>
</evidence>
<evidence type="ECO:0000313" key="7">
    <source>
        <dbReference type="Proteomes" id="UP000290475"/>
    </source>
</evidence>
<dbReference type="Proteomes" id="UP001164790">
    <property type="component" value="Chromosome"/>
</dbReference>
<dbReference type="GO" id="GO:0030170">
    <property type="term" value="F:pyridoxal phosphate binding"/>
    <property type="evidence" value="ECO:0007669"/>
    <property type="project" value="InterPro"/>
</dbReference>
<dbReference type="GO" id="GO:0008483">
    <property type="term" value="F:transaminase activity"/>
    <property type="evidence" value="ECO:0007669"/>
    <property type="project" value="UniProtKB-KW"/>
</dbReference>
<evidence type="ECO:0000313" key="8">
    <source>
        <dbReference type="Proteomes" id="UP001164790"/>
    </source>
</evidence>
<dbReference type="Gene3D" id="3.40.640.10">
    <property type="entry name" value="Type I PLP-dependent aspartate aminotransferase-like (Major domain)"/>
    <property type="match status" value="1"/>
</dbReference>
<keyword evidence="8" id="KW-1185">Reference proteome</keyword>
<sequence>MQAVILAAGKGSRFKQATKHKPKCMLSFNGETLIGRMIRQLNQLDLKRIVIVAGYKEEVLTKYLKSIESRVPITILINDQFATSNNIVSVAKASSVLEEDETLLVESDVIIRDELMDVIRDAPTDAAIVSSLDNWMDGTVVTFDDDYQITAFVSRDDQQEALASDYFKTVNIYKLSCHFNRHYFLPYVRQQIRSFGGNDYYETVFGALVALKKGLLRAVVVDAKDWDEVDTLQELRLAEIRLNSNPTEKMKRLSRQYGGYWRFPDIKDYAYLVNPFFPPEKLVQQFQTELPSLLTAYPSGMTVNSELAAEAFDLVPKRIVVGNGASELIQAALKLIPGKIGVIRPTFEEYPNRVAGTQIETMITQQMGFHYTGRDVIHYFSKHPVNCLVLINPDNPSGNYLQKKEVLAICKWAQKLNIRVIVDESFIDFVDAERHPSLLNEDLLKGFPNLIVIKSISKSYGVPGVRLGVLASGHEALVAQIKRVLPIWNINAFGQFFLQKVSSYQLAYNEGLVVFYKVRKRFFRALETIPYMTVLPSQANFFMVQLVGVTSQDLSSYLLESANILIKDLGTKPGIEGEYVRLAVKTDAENQTLIHALRAYDGNTTF</sequence>
<evidence type="ECO:0000256" key="2">
    <source>
        <dbReference type="ARBA" id="ARBA00022898"/>
    </source>
</evidence>
<keyword evidence="2" id="KW-0663">Pyridoxal phosphate</keyword>
<keyword evidence="6" id="KW-0032">Aminotransferase</keyword>